<dbReference type="Pfam" id="PF04655">
    <property type="entry name" value="APH_6_hur"/>
    <property type="match status" value="1"/>
</dbReference>
<dbReference type="GO" id="GO:0020037">
    <property type="term" value="F:heme binding"/>
    <property type="evidence" value="ECO:0007669"/>
    <property type="project" value="InterPro"/>
</dbReference>
<dbReference type="InterPro" id="IPR006748">
    <property type="entry name" value="NH2Glyco/OHUrea_AB-resist_kin"/>
</dbReference>
<dbReference type="GO" id="GO:0019748">
    <property type="term" value="P:secondary metabolic process"/>
    <property type="evidence" value="ECO:0007669"/>
    <property type="project" value="InterPro"/>
</dbReference>
<dbReference type="Proteomes" id="UP000542405">
    <property type="component" value="Unassembled WGS sequence"/>
</dbReference>
<name>A0A848NSE2_9BURK</name>
<dbReference type="InterPro" id="IPR011009">
    <property type="entry name" value="Kinase-like_dom_sf"/>
</dbReference>
<dbReference type="PROSITE" id="PS51257">
    <property type="entry name" value="PROKAR_LIPOPROTEIN"/>
    <property type="match status" value="1"/>
</dbReference>
<organism evidence="2 3">
    <name type="scientific">Achromobacter ruhlandii</name>
    <dbReference type="NCBI Taxonomy" id="72557"/>
    <lineage>
        <taxon>Bacteria</taxon>
        <taxon>Pseudomonadati</taxon>
        <taxon>Pseudomonadota</taxon>
        <taxon>Betaproteobacteria</taxon>
        <taxon>Burkholderiales</taxon>
        <taxon>Alcaligenaceae</taxon>
        <taxon>Achromobacter</taxon>
    </lineage>
</organism>
<reference evidence="2 3" key="1">
    <citation type="submission" date="2020-04" db="EMBL/GenBank/DDBJ databases">
        <title>Achromobacter ruhlandii genome sequencing and assembly.</title>
        <authorList>
            <person name="Martins R.C.R."/>
            <person name="Perdigao-Neto L.V."/>
            <person name="Levin A.S.S."/>
            <person name="Costa S.F."/>
        </authorList>
    </citation>
    <scope>NUCLEOTIDE SEQUENCE [LARGE SCALE GENOMIC DNA]</scope>
    <source>
        <strain evidence="2 3">9035ralo</strain>
    </source>
</reference>
<dbReference type="GO" id="GO:0016773">
    <property type="term" value="F:phosphotransferase activity, alcohol group as acceptor"/>
    <property type="evidence" value="ECO:0007669"/>
    <property type="project" value="InterPro"/>
</dbReference>
<evidence type="ECO:0000313" key="3">
    <source>
        <dbReference type="Proteomes" id="UP000542405"/>
    </source>
</evidence>
<dbReference type="Gene3D" id="1.10.510.10">
    <property type="entry name" value="Transferase(Phosphotransferase) domain 1"/>
    <property type="match status" value="1"/>
</dbReference>
<dbReference type="AlphaFoldDB" id="A0A848NSE2"/>
<evidence type="ECO:0008006" key="4">
    <source>
        <dbReference type="Google" id="ProtNLM"/>
    </source>
</evidence>
<dbReference type="InterPro" id="IPR036909">
    <property type="entry name" value="Cyt_c-like_dom_sf"/>
</dbReference>
<proteinExistence type="predicted"/>
<dbReference type="Gene3D" id="1.10.760.10">
    <property type="entry name" value="Cytochrome c-like domain"/>
    <property type="match status" value="1"/>
</dbReference>
<dbReference type="SUPFAM" id="SSF56112">
    <property type="entry name" value="Protein kinase-like (PK-like)"/>
    <property type="match status" value="1"/>
</dbReference>
<feature type="chain" id="PRO_5032785989" description="Aminoglycoside/hydroxyurea antibiotic resistance kinase" evidence="1">
    <location>
        <begin position="23"/>
        <end position="265"/>
    </location>
</feature>
<gene>
    <name evidence="2" type="ORF">HGQ98_28735</name>
</gene>
<dbReference type="GO" id="GO:0009055">
    <property type="term" value="F:electron transfer activity"/>
    <property type="evidence" value="ECO:0007669"/>
    <property type="project" value="InterPro"/>
</dbReference>
<evidence type="ECO:0000313" key="2">
    <source>
        <dbReference type="EMBL" id="NMU93411.1"/>
    </source>
</evidence>
<dbReference type="RefSeq" id="WP_169537961.1">
    <property type="nucleotide sequence ID" value="NZ_JABBZE010000636.1"/>
</dbReference>
<dbReference type="SUPFAM" id="SSF46626">
    <property type="entry name" value="Cytochrome c"/>
    <property type="match status" value="1"/>
</dbReference>
<sequence length="265" mass="28937">MIRLARLALALAAAGACVPALALDIQLPPETATLRPGAGPGAQGATLCLMCHSVDYISSQPPMPPGFWDAEVKKMIGTYGAPIPAEQVPLIVEYLNQAYPPPAPRAKPLPPRRPQEEWFVELWPMARARGGILAHSARHARALLDDPRDPVVLHGDAHHDNVLDFGERGWLVIDPKRLYGERAFDYANIFCNPDLSDPVPPVAIAPGCFERRLGIVLEESGLDRRRLLQWVVAWCGLSAAWFMGDGDDAAIDLEIARQALALLEE</sequence>
<dbReference type="EMBL" id="JABBZE010000636">
    <property type="protein sequence ID" value="NMU93411.1"/>
    <property type="molecule type" value="Genomic_DNA"/>
</dbReference>
<evidence type="ECO:0000256" key="1">
    <source>
        <dbReference type="SAM" id="SignalP"/>
    </source>
</evidence>
<comment type="caution">
    <text evidence="2">The sequence shown here is derived from an EMBL/GenBank/DDBJ whole genome shotgun (WGS) entry which is preliminary data.</text>
</comment>
<protein>
    <recommendedName>
        <fullName evidence="4">Aminoglycoside/hydroxyurea antibiotic resistance kinase</fullName>
    </recommendedName>
</protein>
<keyword evidence="1" id="KW-0732">Signal</keyword>
<accession>A0A848NSE2</accession>
<feature type="signal peptide" evidence="1">
    <location>
        <begin position="1"/>
        <end position="22"/>
    </location>
</feature>